<evidence type="ECO:0000313" key="1">
    <source>
        <dbReference type="EMBL" id="PLP35006.1"/>
    </source>
</evidence>
<organism evidence="1 2">
    <name type="scientific">Klebsiella variicola</name>
    <dbReference type="NCBI Taxonomy" id="244366"/>
    <lineage>
        <taxon>Bacteria</taxon>
        <taxon>Pseudomonadati</taxon>
        <taxon>Pseudomonadota</taxon>
        <taxon>Gammaproteobacteria</taxon>
        <taxon>Enterobacterales</taxon>
        <taxon>Enterobacteriaceae</taxon>
        <taxon>Klebsiella/Raoultella group</taxon>
        <taxon>Klebsiella</taxon>
        <taxon>Klebsiella pneumoniae complex</taxon>
    </lineage>
</organism>
<dbReference type="Proteomes" id="UP000234473">
    <property type="component" value="Unassembled WGS sequence"/>
</dbReference>
<proteinExistence type="predicted"/>
<comment type="caution">
    <text evidence="1">The sequence shown here is derived from an EMBL/GenBank/DDBJ whole genome shotgun (WGS) entry which is preliminary data.</text>
</comment>
<dbReference type="EMBL" id="PICB01003294">
    <property type="protein sequence ID" value="PLP35006.1"/>
    <property type="molecule type" value="Genomic_DNA"/>
</dbReference>
<name>A0A2N5A2W7_KLEVA</name>
<gene>
    <name evidence="1" type="ORF">CWM98_37720</name>
</gene>
<dbReference type="AlphaFoldDB" id="A0A2N5A2W7"/>
<accession>A0A2N5A2W7</accession>
<sequence length="86" mass="9225">MTAGGWAHQEMLCLLPADPAGFFLPPQGHPFFQQGKRRRTGTKVTAGGWAHQEMLSLLPADPAGFFCPRRGILSFSKASAAGQGQK</sequence>
<reference evidence="1 2" key="2">
    <citation type="submission" date="2018-01" db="EMBL/GenBank/DDBJ databases">
        <title>Genomic study of Klebsiella pneumoniae.</title>
        <authorList>
            <person name="Yang Y."/>
            <person name="Bicalho R."/>
        </authorList>
    </citation>
    <scope>NUCLEOTIDE SEQUENCE [LARGE SCALE GENOMIC DNA]</scope>
    <source>
        <strain evidence="1 2">A5</strain>
    </source>
</reference>
<evidence type="ECO:0000313" key="2">
    <source>
        <dbReference type="Proteomes" id="UP000234473"/>
    </source>
</evidence>
<reference evidence="1 2" key="1">
    <citation type="submission" date="2017-11" db="EMBL/GenBank/DDBJ databases">
        <authorList>
            <person name="Han C.G."/>
        </authorList>
    </citation>
    <scope>NUCLEOTIDE SEQUENCE [LARGE SCALE GENOMIC DNA]</scope>
    <source>
        <strain evidence="1 2">A5</strain>
    </source>
</reference>
<protein>
    <submittedName>
        <fullName evidence="1">Uncharacterized protein</fullName>
    </submittedName>
</protein>